<keyword evidence="3" id="KW-1133">Transmembrane helix</keyword>
<protein>
    <submittedName>
        <fullName evidence="5">Phage tail tape measure protein</fullName>
    </submittedName>
</protein>
<dbReference type="EMBL" id="JARAKF010000001">
    <property type="protein sequence ID" value="MDU8998206.1"/>
    <property type="molecule type" value="Genomic_DNA"/>
</dbReference>
<reference evidence="5 6" key="1">
    <citation type="submission" date="2023-02" db="EMBL/GenBank/DDBJ databases">
        <authorList>
            <person name="Maleckis M."/>
        </authorList>
    </citation>
    <scope>NUCLEOTIDE SEQUENCE [LARGE SCALE GENOMIC DNA]</scope>
    <source>
        <strain evidence="5 6">P8-A2</strain>
    </source>
</reference>
<sequence>MTRLQTAAGLTQDKMKAIGLTSDSLNAKVLSIGSSVGVSGTKMAEALYHPISAGLDLKSALNVVTEAAKESKISGSSLEDTTYSLSSVMKAFNQPASSAKQTMASLNAIVGQGDMRFQDFNQSVKNWAPTASQMGISINSMGAGLAYLTDRGNSAEVASTRLTMGISMMTTPSAKATKMLTALGLASTDVHASSKAMQKAMETSGITQNKLAMDLKKPDGLYVALNDLKTSLEKAGVSGTEADSVLSKIFGGGRSDKAIMSLMQNLDGLKEKFGDVQKASNTKNYDAQWAKTQKTFAMQMDKIKASAENIGITLGLKLIPPIQKVFAFLQSHQDVVKGLAVVIGTVLAGAVLKFVGGALSPFAKGIVGATKGTANLIRGFSNVESAALSSTGKMGTFGGALRKGFDGAVSGAKAAGSAVKDLASAWGRALAVGGKMAWTSMVSGLKAVGGAMKTASLAALEFSKSMIKSAVAGARTALVWVAEKVALIATTIAEKAAALAQWALNVAMDANPIGIVVLALAALVAAIVLCYNKFGWFRTGVQAAWSAIVTAAQWAWAGIQKIFDLIVSGILTAAHGVEAGWHAISSGFSKGYHAAVAVGASLLGWVRALPGRIISFLAGLGGRLLSLGSSAWSSFKSAAITGAANVLAYVKGLPGRVKSAMGNLGSLLLSAGRSLITGFISGITSKAADAYNAVSGVVSKVRNLLPFSPAKEGPFSGRGWTLYSGHALMEGLAQGITAGAPRAVSTMKGAAQATADAFANTLGISSPSKVFRSLGIYVNEGLVDGLTSSTARVKAATRRIETLLIQTYNKVADLKGSKGVSNKWVKSHEATIKHLEAYAAKEDRVLRSLAAKRDSVAKRIKDAQKALAAVQKQWSAEVKTVAQGIMQGVSVVTQAPQAGFALTAQDVVNHMRDQMDKVNQFAAELQAAQKKGLSSDLVAQIAAAGVDQGGETAAALASASKGQIAQINSLQKATQGAANGVGAAVADSMYGAGLKSAQGLVKGLQSQEKAIERQMMKIATSMKNAIKHALGIKSPSTVFAEIGTWIPKGLAKGVEGSAHHATGAVHRLANSVVGAGSSAGPGLALAGGGAGGGGGGTTVVHQHFEFHIEGNVKTVDGLAKDIEAAFLRRGMRNPLTYAPYKR</sequence>
<evidence type="ECO:0000313" key="6">
    <source>
        <dbReference type="Proteomes" id="UP001257627"/>
    </source>
</evidence>
<keyword evidence="1" id="KW-1188">Viral release from host cell</keyword>
<keyword evidence="2" id="KW-0175">Coiled coil</keyword>
<keyword evidence="6" id="KW-1185">Reference proteome</keyword>
<feature type="transmembrane region" description="Helical" evidence="3">
    <location>
        <begin position="543"/>
        <end position="559"/>
    </location>
</feature>
<dbReference type="InterPro" id="IPR010090">
    <property type="entry name" value="Phage_tape_meas"/>
</dbReference>
<accession>A0ABU3UWC6</accession>
<evidence type="ECO:0000256" key="1">
    <source>
        <dbReference type="ARBA" id="ARBA00022612"/>
    </source>
</evidence>
<feature type="coiled-coil region" evidence="2">
    <location>
        <begin position="846"/>
        <end position="873"/>
    </location>
</feature>
<dbReference type="Pfam" id="PF10145">
    <property type="entry name" value="PhageMin_Tail"/>
    <property type="match status" value="1"/>
</dbReference>
<name>A0ABU3UWC6_9ACTN</name>
<evidence type="ECO:0000259" key="4">
    <source>
        <dbReference type="Pfam" id="PF10145"/>
    </source>
</evidence>
<comment type="caution">
    <text evidence="5">The sequence shown here is derived from an EMBL/GenBank/DDBJ whole genome shotgun (WGS) entry which is preliminary data.</text>
</comment>
<dbReference type="RefSeq" id="WP_316737818.1">
    <property type="nucleotide sequence ID" value="NZ_JARAKF010000001.1"/>
</dbReference>
<organism evidence="5 6">
    <name type="scientific">Streptomyces mirabilis</name>
    <dbReference type="NCBI Taxonomy" id="68239"/>
    <lineage>
        <taxon>Bacteria</taxon>
        <taxon>Bacillati</taxon>
        <taxon>Actinomycetota</taxon>
        <taxon>Actinomycetes</taxon>
        <taxon>Kitasatosporales</taxon>
        <taxon>Streptomycetaceae</taxon>
        <taxon>Streptomyces</taxon>
    </lineage>
</organism>
<dbReference type="Proteomes" id="UP001257627">
    <property type="component" value="Unassembled WGS sequence"/>
</dbReference>
<feature type="transmembrane region" description="Helical" evidence="3">
    <location>
        <begin position="513"/>
        <end position="531"/>
    </location>
</feature>
<dbReference type="PANTHER" id="PTHR37813:SF1">
    <property type="entry name" value="FELS-2 PROPHAGE PROTEIN"/>
    <property type="match status" value="1"/>
</dbReference>
<evidence type="ECO:0000256" key="2">
    <source>
        <dbReference type="SAM" id="Coils"/>
    </source>
</evidence>
<feature type="domain" description="Phage tail tape measure protein" evidence="4">
    <location>
        <begin position="27"/>
        <end position="202"/>
    </location>
</feature>
<dbReference type="PANTHER" id="PTHR37813">
    <property type="entry name" value="FELS-2 PROPHAGE PROTEIN"/>
    <property type="match status" value="1"/>
</dbReference>
<keyword evidence="3" id="KW-0472">Membrane</keyword>
<dbReference type="NCBIfam" id="TIGR01760">
    <property type="entry name" value="tape_meas_TP901"/>
    <property type="match status" value="1"/>
</dbReference>
<proteinExistence type="predicted"/>
<gene>
    <name evidence="5" type="ORF">PU648_38800</name>
</gene>
<evidence type="ECO:0000313" key="5">
    <source>
        <dbReference type="EMBL" id="MDU8998206.1"/>
    </source>
</evidence>
<evidence type="ECO:0000256" key="3">
    <source>
        <dbReference type="SAM" id="Phobius"/>
    </source>
</evidence>
<keyword evidence="3" id="KW-0812">Transmembrane</keyword>